<reference evidence="2" key="2">
    <citation type="journal article" date="2021" name="PeerJ">
        <title>Extensive microbial diversity within the chicken gut microbiome revealed by metagenomics and culture.</title>
        <authorList>
            <person name="Gilroy R."/>
            <person name="Ravi A."/>
            <person name="Getino M."/>
            <person name="Pursley I."/>
            <person name="Horton D.L."/>
            <person name="Alikhan N.F."/>
            <person name="Baker D."/>
            <person name="Gharbi K."/>
            <person name="Hall N."/>
            <person name="Watson M."/>
            <person name="Adriaenssens E.M."/>
            <person name="Foster-Nyarko E."/>
            <person name="Jarju S."/>
            <person name="Secka A."/>
            <person name="Antonio M."/>
            <person name="Oren A."/>
            <person name="Chaudhuri R.R."/>
            <person name="La Ragione R."/>
            <person name="Hildebrand F."/>
            <person name="Pallen M.J."/>
        </authorList>
    </citation>
    <scope>NUCLEOTIDE SEQUENCE</scope>
    <source>
        <strain evidence="2">G3-8215</strain>
    </source>
</reference>
<dbReference type="InterPro" id="IPR002035">
    <property type="entry name" value="VWF_A"/>
</dbReference>
<dbReference type="InterPro" id="IPR036465">
    <property type="entry name" value="vWFA_dom_sf"/>
</dbReference>
<evidence type="ECO:0000313" key="2">
    <source>
        <dbReference type="EMBL" id="MBO8482756.1"/>
    </source>
</evidence>
<accession>A0A940IHI7</accession>
<sequence length="584" mass="64361">METSEIVSILKEDFLDRDGETFVKARKEGRLGWENGISSGAYSEYMLRPASQEELIRNAYSVAKDMITAMDTPFRVKISITGKKSATDGRTVFVATWYFDDKDLSVGEKLDIFVGLAVHEGSHLLYSDFSLLGKVPCKAVKYLHNVIEDEMIERKLGSAKPGLACFLAATKYYYFGRYEKTLEEKPEEIVHSRIVRALDAVFSLIRYPRNLEAGVIPDFGELLLKVRDILTPYPESSSQALDAAERIWDLLSEEVKDSDGGKGPLGVTGSADDLESVIDTIEDALKEIGSTAPGVDGNGIPSALMCGEIRDGDSMIGDICEGTVEEGSIEGSLICHAEEDRQEYFQGLQEIRRYIPAIAGALKNTGRDVTLINRGMRSGNLDTSKLAEAFQGVQTVYERKGESKAGRSGVCILVDESGSMYGEKIHAAKNTAILLEQALSQAPNLSVFIYGHTYEDGYNKLFVYREPGYRKRYTLGSAEARSGNVDSIAILEAAARVRKYTNDSILFIVISDGAPCEPPANVRSAVDTLERHGFSFIAVSIEPHHDPGMMYRNNITLTDYSRLAIELGKVVKKAILKNAKRQTV</sequence>
<dbReference type="SUPFAM" id="SSF53300">
    <property type="entry name" value="vWA-like"/>
    <property type="match status" value="1"/>
</dbReference>
<protein>
    <recommendedName>
        <fullName evidence="1">VWFA domain-containing protein</fullName>
    </recommendedName>
</protein>
<dbReference type="EMBL" id="JADILV010000008">
    <property type="protein sequence ID" value="MBO8482756.1"/>
    <property type="molecule type" value="Genomic_DNA"/>
</dbReference>
<comment type="caution">
    <text evidence="2">The sequence shown here is derived from an EMBL/GenBank/DDBJ whole genome shotgun (WGS) entry which is preliminary data.</text>
</comment>
<name>A0A940IHI7_9BACT</name>
<proteinExistence type="predicted"/>
<gene>
    <name evidence="2" type="ORF">IAB75_01345</name>
</gene>
<feature type="domain" description="VWFA" evidence="1">
    <location>
        <begin position="407"/>
        <end position="575"/>
    </location>
</feature>
<evidence type="ECO:0000313" key="3">
    <source>
        <dbReference type="Proteomes" id="UP000725002"/>
    </source>
</evidence>
<dbReference type="AlphaFoldDB" id="A0A940IHI7"/>
<organism evidence="2 3">
    <name type="scientific">Candidatus Cryptobacteroides avicola</name>
    <dbReference type="NCBI Taxonomy" id="2840757"/>
    <lineage>
        <taxon>Bacteria</taxon>
        <taxon>Pseudomonadati</taxon>
        <taxon>Bacteroidota</taxon>
        <taxon>Bacteroidia</taxon>
        <taxon>Bacteroidales</taxon>
        <taxon>Candidatus Cryptobacteroides</taxon>
    </lineage>
</organism>
<dbReference type="Proteomes" id="UP000725002">
    <property type="component" value="Unassembled WGS sequence"/>
</dbReference>
<dbReference type="Gene3D" id="3.40.50.410">
    <property type="entry name" value="von Willebrand factor, type A domain"/>
    <property type="match status" value="1"/>
</dbReference>
<reference evidence="2" key="1">
    <citation type="submission" date="2020-10" db="EMBL/GenBank/DDBJ databases">
        <authorList>
            <person name="Gilroy R."/>
        </authorList>
    </citation>
    <scope>NUCLEOTIDE SEQUENCE</scope>
    <source>
        <strain evidence="2">G3-8215</strain>
    </source>
</reference>
<dbReference type="SMART" id="SM00327">
    <property type="entry name" value="VWA"/>
    <property type="match status" value="1"/>
</dbReference>
<evidence type="ECO:0000259" key="1">
    <source>
        <dbReference type="SMART" id="SM00327"/>
    </source>
</evidence>